<keyword evidence="2" id="KW-1185">Reference proteome</keyword>
<evidence type="ECO:0000313" key="2">
    <source>
        <dbReference type="Proteomes" id="UP000478052"/>
    </source>
</evidence>
<dbReference type="Proteomes" id="UP000478052">
    <property type="component" value="Unassembled WGS sequence"/>
</dbReference>
<accession>A0A6G0YUG9</accession>
<sequence>MQCIFRWYIKTKSRFTSMCKSHHHNIRSITNVDSLISKRLYVNINISL</sequence>
<name>A0A6G0YUG9_APHCR</name>
<reference evidence="1 2" key="1">
    <citation type="submission" date="2019-08" db="EMBL/GenBank/DDBJ databases">
        <title>Whole genome of Aphis craccivora.</title>
        <authorList>
            <person name="Voronova N.V."/>
            <person name="Shulinski R.S."/>
            <person name="Bandarenka Y.V."/>
            <person name="Zhorov D.G."/>
            <person name="Warner D."/>
        </authorList>
    </citation>
    <scope>NUCLEOTIDE SEQUENCE [LARGE SCALE GENOMIC DNA]</scope>
    <source>
        <strain evidence="1">180601</strain>
        <tissue evidence="1">Whole Body</tissue>
    </source>
</reference>
<proteinExistence type="predicted"/>
<organism evidence="1 2">
    <name type="scientific">Aphis craccivora</name>
    <name type="common">Cowpea aphid</name>
    <dbReference type="NCBI Taxonomy" id="307492"/>
    <lineage>
        <taxon>Eukaryota</taxon>
        <taxon>Metazoa</taxon>
        <taxon>Ecdysozoa</taxon>
        <taxon>Arthropoda</taxon>
        <taxon>Hexapoda</taxon>
        <taxon>Insecta</taxon>
        <taxon>Pterygota</taxon>
        <taxon>Neoptera</taxon>
        <taxon>Paraneoptera</taxon>
        <taxon>Hemiptera</taxon>
        <taxon>Sternorrhyncha</taxon>
        <taxon>Aphidomorpha</taxon>
        <taxon>Aphidoidea</taxon>
        <taxon>Aphididae</taxon>
        <taxon>Aphidini</taxon>
        <taxon>Aphis</taxon>
        <taxon>Aphis</taxon>
    </lineage>
</organism>
<dbReference type="EMBL" id="VUJU01002402">
    <property type="protein sequence ID" value="KAF0761401.1"/>
    <property type="molecule type" value="Genomic_DNA"/>
</dbReference>
<gene>
    <name evidence="1" type="ORF">FWK35_00004877</name>
</gene>
<protein>
    <submittedName>
        <fullName evidence="1">Uncharacterized protein</fullName>
    </submittedName>
</protein>
<evidence type="ECO:0000313" key="1">
    <source>
        <dbReference type="EMBL" id="KAF0761401.1"/>
    </source>
</evidence>
<dbReference type="AlphaFoldDB" id="A0A6G0YUG9"/>
<comment type="caution">
    <text evidence="1">The sequence shown here is derived from an EMBL/GenBank/DDBJ whole genome shotgun (WGS) entry which is preliminary data.</text>
</comment>